<keyword evidence="2" id="KW-0479">Metal-binding</keyword>
<dbReference type="GO" id="GO:0046872">
    <property type="term" value="F:metal ion binding"/>
    <property type="evidence" value="ECO:0007669"/>
    <property type="project" value="UniProtKB-KW"/>
</dbReference>
<accession>A0A382UTW0</accession>
<keyword evidence="3" id="KW-0862">Zinc</keyword>
<dbReference type="GO" id="GO:0070497">
    <property type="term" value="F:6-carboxytetrahydropterin synthase activity"/>
    <property type="evidence" value="ECO:0007669"/>
    <property type="project" value="TreeGrafter"/>
</dbReference>
<evidence type="ECO:0000256" key="4">
    <source>
        <dbReference type="ARBA" id="ARBA00023239"/>
    </source>
</evidence>
<comment type="cofactor">
    <cofactor evidence="1">
        <name>Zn(2+)</name>
        <dbReference type="ChEBI" id="CHEBI:29105"/>
    </cofactor>
</comment>
<evidence type="ECO:0000256" key="2">
    <source>
        <dbReference type="ARBA" id="ARBA00022723"/>
    </source>
</evidence>
<protein>
    <recommendedName>
        <fullName evidence="6">6-carboxy-5,6,7,8-tetrahydropterin synthase</fullName>
    </recommendedName>
</protein>
<dbReference type="Pfam" id="PF01242">
    <property type="entry name" value="PTPS"/>
    <property type="match status" value="1"/>
</dbReference>
<proteinExistence type="predicted"/>
<dbReference type="InterPro" id="IPR007115">
    <property type="entry name" value="6-PTP_synth/QueD"/>
</dbReference>
<keyword evidence="4" id="KW-0456">Lyase</keyword>
<dbReference type="EMBL" id="UINC01146773">
    <property type="protein sequence ID" value="SVD37699.1"/>
    <property type="molecule type" value="Genomic_DNA"/>
</dbReference>
<reference evidence="5" key="1">
    <citation type="submission" date="2018-05" db="EMBL/GenBank/DDBJ databases">
        <authorList>
            <person name="Lanie J.A."/>
            <person name="Ng W.-L."/>
            <person name="Kazmierczak K.M."/>
            <person name="Andrzejewski T.M."/>
            <person name="Davidsen T.M."/>
            <person name="Wayne K.J."/>
            <person name="Tettelin H."/>
            <person name="Glass J.I."/>
            <person name="Rusch D."/>
            <person name="Podicherti R."/>
            <person name="Tsui H.-C.T."/>
            <person name="Winkler M.E."/>
        </authorList>
    </citation>
    <scope>NUCLEOTIDE SEQUENCE</scope>
</reference>
<organism evidence="5">
    <name type="scientific">marine metagenome</name>
    <dbReference type="NCBI Taxonomy" id="408172"/>
    <lineage>
        <taxon>unclassified sequences</taxon>
        <taxon>metagenomes</taxon>
        <taxon>ecological metagenomes</taxon>
    </lineage>
</organism>
<evidence type="ECO:0000313" key="5">
    <source>
        <dbReference type="EMBL" id="SVD37699.1"/>
    </source>
</evidence>
<evidence type="ECO:0000256" key="3">
    <source>
        <dbReference type="ARBA" id="ARBA00022833"/>
    </source>
</evidence>
<dbReference type="PANTHER" id="PTHR12589:SF7">
    <property type="entry name" value="6-PYRUVOYL TETRAHYDROBIOPTERIN SYNTHASE"/>
    <property type="match status" value="1"/>
</dbReference>
<gene>
    <name evidence="5" type="ORF">METZ01_LOCUS390553</name>
</gene>
<evidence type="ECO:0000256" key="1">
    <source>
        <dbReference type="ARBA" id="ARBA00001947"/>
    </source>
</evidence>
<evidence type="ECO:0008006" key="6">
    <source>
        <dbReference type="Google" id="ProtNLM"/>
    </source>
</evidence>
<dbReference type="PANTHER" id="PTHR12589">
    <property type="entry name" value="PYRUVOYL TETRAHYDROBIOPTERIN SYNTHASE"/>
    <property type="match status" value="1"/>
</dbReference>
<dbReference type="AlphaFoldDB" id="A0A382UTW0"/>
<dbReference type="SUPFAM" id="SSF55620">
    <property type="entry name" value="Tetrahydrobiopterin biosynthesis enzymes-like"/>
    <property type="match status" value="1"/>
</dbReference>
<sequence length="119" mass="13959">MTLTRKYTFQAARKLTKIDPEHICANLHGHTFYVTIKIEGKLNPENDFVLDFFDIDKIFNNFIFNKLDHQYLNDLKGLDSPTTENIAIWIWNELINPLNQLIEVSVFENDLYGCTYKGD</sequence>
<dbReference type="NCBIfam" id="TIGR03367">
    <property type="entry name" value="queuosine_QueD"/>
    <property type="match status" value="1"/>
</dbReference>
<name>A0A382UTW0_9ZZZZ</name>
<dbReference type="InterPro" id="IPR038418">
    <property type="entry name" value="6-PTP_synth/QueD_sf"/>
</dbReference>
<dbReference type="Gene3D" id="3.30.479.10">
    <property type="entry name" value="6-pyruvoyl tetrahydropterin synthase/QueD"/>
    <property type="match status" value="1"/>
</dbReference>
<dbReference type="PIRSF" id="PIRSF006113">
    <property type="entry name" value="PTP_synth"/>
    <property type="match status" value="1"/>
</dbReference>